<dbReference type="HOGENOM" id="CLU_660106_0_0_10"/>
<name>X5E270_9BACT</name>
<keyword evidence="2" id="KW-0472">Membrane</keyword>
<keyword evidence="2" id="KW-0812">Transmembrane</keyword>
<dbReference type="EMBL" id="CP007451">
    <property type="protein sequence ID" value="AHW61560.1"/>
    <property type="molecule type" value="Genomic_DNA"/>
</dbReference>
<evidence type="ECO:0000313" key="5">
    <source>
        <dbReference type="Proteomes" id="UP000023772"/>
    </source>
</evidence>
<dbReference type="EMBL" id="FOHT01000067">
    <property type="protein sequence ID" value="SEU16346.1"/>
    <property type="molecule type" value="Genomic_DNA"/>
</dbReference>
<feature type="transmembrane region" description="Helical" evidence="2">
    <location>
        <begin position="283"/>
        <end position="304"/>
    </location>
</feature>
<evidence type="ECO:0000313" key="4">
    <source>
        <dbReference type="EMBL" id="SEU16346.1"/>
    </source>
</evidence>
<reference evidence="4 6" key="2">
    <citation type="submission" date="2016-10" db="EMBL/GenBank/DDBJ databases">
        <authorList>
            <person name="de Groot N.N."/>
        </authorList>
    </citation>
    <scope>NUCLEOTIDE SEQUENCE [LARGE SCALE GENOMIC DNA]</scope>
    <source>
        <strain evidence="4 6">DSM 25947</strain>
    </source>
</reference>
<dbReference type="OrthoDB" id="1431451at2"/>
<keyword evidence="2" id="KW-1133">Transmembrane helix</keyword>
<feature type="transmembrane region" description="Helical" evidence="2">
    <location>
        <begin position="316"/>
        <end position="334"/>
    </location>
</feature>
<organism evidence="4 6">
    <name type="scientific">Draconibacterium orientale</name>
    <dbReference type="NCBI Taxonomy" id="1168034"/>
    <lineage>
        <taxon>Bacteria</taxon>
        <taxon>Pseudomonadati</taxon>
        <taxon>Bacteroidota</taxon>
        <taxon>Bacteroidia</taxon>
        <taxon>Marinilabiliales</taxon>
        <taxon>Prolixibacteraceae</taxon>
        <taxon>Draconibacterium</taxon>
    </lineage>
</organism>
<evidence type="ECO:0000313" key="3">
    <source>
        <dbReference type="EMBL" id="AHW61560.1"/>
    </source>
</evidence>
<keyword evidence="5" id="KW-1185">Reference proteome</keyword>
<evidence type="ECO:0000256" key="1">
    <source>
        <dbReference type="SAM" id="Coils"/>
    </source>
</evidence>
<dbReference type="eggNOG" id="ENOG5033HR7">
    <property type="taxonomic scope" value="Bacteria"/>
</dbReference>
<dbReference type="Proteomes" id="UP000181981">
    <property type="component" value="Unassembled WGS sequence"/>
</dbReference>
<evidence type="ECO:0000256" key="2">
    <source>
        <dbReference type="SAM" id="Phobius"/>
    </source>
</evidence>
<gene>
    <name evidence="3" type="ORF">FH5T_03750</name>
    <name evidence="4" type="ORF">SAMN05444285_1674</name>
</gene>
<dbReference type="AlphaFoldDB" id="X5E270"/>
<sequence length="416" mass="47564">MTSSEFENHQIFEKLDQIISKLSEEETRVKIEIGKLNFFDSACKYILDRIKLTIPVLVPVGELNTISQELENAFSQINAFLGNQNIGHLNNAEANFNTAITRVRNLPIPLSKNDFNFSKSISNFENLVSSKLKEIEKENNSLKEDLKKVQANLVTKQNEIDKITELLATKTNEINTLTTTYKTDYENIKSVANQSFENERKTFRTEITTDREKYKNEISQDRETFRKEIDKQKNTIETESTTILKNIESKLEEAKKLVNVIGNVGVTGNYQNIANQHKKAANLWRILAIAFMTILSALLIYTIWDVSSANYDWIKSLIRVIAAAALSYPATYAARESSKHRKLEIVNRKLELELASLTPFIEMLPEEKKQEIKSNLVEKYFGNHVDFAEEKGSSEEELSLGGFEKILKAILPILKK</sequence>
<proteinExistence type="predicted"/>
<reference evidence="3 5" key="1">
    <citation type="submission" date="2014-03" db="EMBL/GenBank/DDBJ databases">
        <title>Complete genome sequence of a deeply braunched marine Bacteroidia bacterium Draconibacterium orientale type strain FH5T.</title>
        <authorList>
            <person name="Li X."/>
            <person name="Wang X."/>
            <person name="Xie Z."/>
            <person name="Du Z."/>
            <person name="Chen G."/>
        </authorList>
    </citation>
    <scope>NUCLEOTIDE SEQUENCE [LARGE SCALE GENOMIC DNA]</scope>
    <source>
        <strain evidence="3 5">FH5</strain>
    </source>
</reference>
<protein>
    <submittedName>
        <fullName evidence="4">Uncharacterized protein</fullName>
    </submittedName>
</protein>
<dbReference type="KEGG" id="dori:FH5T_03750"/>
<dbReference type="Proteomes" id="UP000023772">
    <property type="component" value="Chromosome"/>
</dbReference>
<keyword evidence="1" id="KW-0175">Coiled coil</keyword>
<evidence type="ECO:0000313" key="6">
    <source>
        <dbReference type="Proteomes" id="UP000181981"/>
    </source>
</evidence>
<dbReference type="STRING" id="1168034.FH5T_03750"/>
<dbReference type="RefSeq" id="WP_038555829.1">
    <property type="nucleotide sequence ID" value="NZ_FOHT01000067.1"/>
</dbReference>
<accession>X5E270</accession>
<feature type="coiled-coil region" evidence="1">
    <location>
        <begin position="125"/>
        <end position="166"/>
    </location>
</feature>